<sequence>PLPLALVCVTLASTGFAASLLQQERLLSLTPPHLTGHALGLHSSGMLTMQGVSAALAGAVAQLTSPAAAMAVMAAASIAVTLTLAARPSGRLAGASSAQAEEG</sequence>
<proteinExistence type="predicted"/>
<dbReference type="AlphaFoldDB" id="A0A5N8XZ62"/>
<accession>A0A5N8XZ62</accession>
<dbReference type="EMBL" id="VJZC01000880">
    <property type="protein sequence ID" value="MPY64659.1"/>
    <property type="molecule type" value="Genomic_DNA"/>
</dbReference>
<comment type="caution">
    <text evidence="1">The sequence shown here is derived from an EMBL/GenBank/DDBJ whole genome shotgun (WGS) entry which is preliminary data.</text>
</comment>
<evidence type="ECO:0000313" key="2">
    <source>
        <dbReference type="Proteomes" id="UP000400924"/>
    </source>
</evidence>
<feature type="non-terminal residue" evidence="1">
    <location>
        <position position="1"/>
    </location>
</feature>
<protein>
    <submittedName>
        <fullName evidence="1">MFS transporter</fullName>
    </submittedName>
</protein>
<reference evidence="1 2" key="1">
    <citation type="submission" date="2019-07" db="EMBL/GenBank/DDBJ databases">
        <title>New species of Amycolatopsis and Streptomyces.</title>
        <authorList>
            <person name="Duangmal K."/>
            <person name="Teo W.F.A."/>
            <person name="Lipun K."/>
        </authorList>
    </citation>
    <scope>NUCLEOTIDE SEQUENCE [LARGE SCALE GENOMIC DNA]</scope>
    <source>
        <strain evidence="1 2">NBRC 106415</strain>
    </source>
</reference>
<dbReference type="SUPFAM" id="SSF103473">
    <property type="entry name" value="MFS general substrate transporter"/>
    <property type="match status" value="1"/>
</dbReference>
<organism evidence="1 2">
    <name type="scientific">Streptomyces spongiae</name>
    <dbReference type="NCBI Taxonomy" id="565072"/>
    <lineage>
        <taxon>Bacteria</taxon>
        <taxon>Bacillati</taxon>
        <taxon>Actinomycetota</taxon>
        <taxon>Actinomycetes</taxon>
        <taxon>Kitasatosporales</taxon>
        <taxon>Streptomycetaceae</taxon>
        <taxon>Streptomyces</taxon>
    </lineage>
</organism>
<gene>
    <name evidence="1" type="ORF">FNH08_48165</name>
</gene>
<evidence type="ECO:0000313" key="1">
    <source>
        <dbReference type="EMBL" id="MPY64659.1"/>
    </source>
</evidence>
<keyword evidence="2" id="KW-1185">Reference proteome</keyword>
<name>A0A5N8XZ62_9ACTN</name>
<dbReference type="InterPro" id="IPR036259">
    <property type="entry name" value="MFS_trans_sf"/>
</dbReference>
<dbReference type="Proteomes" id="UP000400924">
    <property type="component" value="Unassembled WGS sequence"/>
</dbReference>